<protein>
    <submittedName>
        <fullName evidence="1">Uncharacterized protein</fullName>
    </submittedName>
</protein>
<accession>A0ACB9HE30</accession>
<name>A0ACB9HE30_9ASTR</name>
<organism evidence="1 2">
    <name type="scientific">Smallanthus sonchifolius</name>
    <dbReference type="NCBI Taxonomy" id="185202"/>
    <lineage>
        <taxon>Eukaryota</taxon>
        <taxon>Viridiplantae</taxon>
        <taxon>Streptophyta</taxon>
        <taxon>Embryophyta</taxon>
        <taxon>Tracheophyta</taxon>
        <taxon>Spermatophyta</taxon>
        <taxon>Magnoliopsida</taxon>
        <taxon>eudicotyledons</taxon>
        <taxon>Gunneridae</taxon>
        <taxon>Pentapetalae</taxon>
        <taxon>asterids</taxon>
        <taxon>campanulids</taxon>
        <taxon>Asterales</taxon>
        <taxon>Asteraceae</taxon>
        <taxon>Asteroideae</taxon>
        <taxon>Heliantheae alliance</taxon>
        <taxon>Millerieae</taxon>
        <taxon>Smallanthus</taxon>
    </lineage>
</organism>
<comment type="caution">
    <text evidence="1">The sequence shown here is derived from an EMBL/GenBank/DDBJ whole genome shotgun (WGS) entry which is preliminary data.</text>
</comment>
<dbReference type="EMBL" id="CM042029">
    <property type="protein sequence ID" value="KAI3793563.1"/>
    <property type="molecule type" value="Genomic_DNA"/>
</dbReference>
<reference evidence="1 2" key="2">
    <citation type="journal article" date="2022" name="Mol. Ecol. Resour.">
        <title>The genomes of chicory, endive, great burdock and yacon provide insights into Asteraceae paleo-polyploidization history and plant inulin production.</title>
        <authorList>
            <person name="Fan W."/>
            <person name="Wang S."/>
            <person name="Wang H."/>
            <person name="Wang A."/>
            <person name="Jiang F."/>
            <person name="Liu H."/>
            <person name="Zhao H."/>
            <person name="Xu D."/>
            <person name="Zhang Y."/>
        </authorList>
    </citation>
    <scope>NUCLEOTIDE SEQUENCE [LARGE SCALE GENOMIC DNA]</scope>
    <source>
        <strain evidence="2">cv. Yunnan</strain>
        <tissue evidence="1">Leaves</tissue>
    </source>
</reference>
<keyword evidence="2" id="KW-1185">Reference proteome</keyword>
<gene>
    <name evidence="1" type="ORF">L1987_36182</name>
</gene>
<sequence>MDIEEPIYCGDNTGNSGGDMPYVFELYFFFLFIIFILCYISYICNRNMRSSLPVPPTSGGVDYHFIRLPEGLLDDVLDTFPTFPYSRTVMPDAETDNSTTDGYGSGCSICLADYTPADMLRLLPECGHLFHVSCIDTWLKIHPTCPVCRNSFDFTN</sequence>
<evidence type="ECO:0000313" key="1">
    <source>
        <dbReference type="EMBL" id="KAI3793563.1"/>
    </source>
</evidence>
<proteinExistence type="predicted"/>
<reference evidence="2" key="1">
    <citation type="journal article" date="2022" name="Mol. Ecol. Resour.">
        <title>The genomes of chicory, endive, great burdock and yacon provide insights into Asteraceae palaeo-polyploidization history and plant inulin production.</title>
        <authorList>
            <person name="Fan W."/>
            <person name="Wang S."/>
            <person name="Wang H."/>
            <person name="Wang A."/>
            <person name="Jiang F."/>
            <person name="Liu H."/>
            <person name="Zhao H."/>
            <person name="Xu D."/>
            <person name="Zhang Y."/>
        </authorList>
    </citation>
    <scope>NUCLEOTIDE SEQUENCE [LARGE SCALE GENOMIC DNA]</scope>
    <source>
        <strain evidence="2">cv. Yunnan</strain>
    </source>
</reference>
<dbReference type="Proteomes" id="UP001056120">
    <property type="component" value="Linkage Group LG12"/>
</dbReference>
<evidence type="ECO:0000313" key="2">
    <source>
        <dbReference type="Proteomes" id="UP001056120"/>
    </source>
</evidence>